<dbReference type="InterPro" id="IPR000073">
    <property type="entry name" value="AB_hydrolase_1"/>
</dbReference>
<accession>A0A7H9BGS8</accession>
<dbReference type="Proteomes" id="UP000509597">
    <property type="component" value="Chromosome"/>
</dbReference>
<feature type="active site" evidence="5">
    <location>
        <position position="238"/>
    </location>
</feature>
<evidence type="ECO:0000256" key="3">
    <source>
        <dbReference type="ARBA" id="ARBA00022756"/>
    </source>
</evidence>
<feature type="active site" evidence="5">
    <location>
        <position position="210"/>
    </location>
</feature>
<dbReference type="NCBIfam" id="TIGR01738">
    <property type="entry name" value="bioH"/>
    <property type="match status" value="1"/>
</dbReference>
<feature type="binding site" evidence="5">
    <location>
        <position position="20"/>
    </location>
    <ligand>
        <name>substrate</name>
    </ligand>
</feature>
<evidence type="ECO:0000259" key="6">
    <source>
        <dbReference type="Pfam" id="PF00561"/>
    </source>
</evidence>
<dbReference type="AlphaFoldDB" id="A0A7H9BGS8"/>
<dbReference type="Pfam" id="PF00561">
    <property type="entry name" value="Abhydrolase_1"/>
    <property type="match status" value="1"/>
</dbReference>
<feature type="domain" description="AB hydrolase-1" evidence="6">
    <location>
        <begin position="14"/>
        <end position="244"/>
    </location>
</feature>
<comment type="similarity">
    <text evidence="5">Belongs to the AB hydrolase superfamily. Carboxylesterase BioH family.</text>
</comment>
<dbReference type="EC" id="3.1.1.85" evidence="5"/>
<evidence type="ECO:0000256" key="5">
    <source>
        <dbReference type="HAMAP-Rule" id="MF_01260"/>
    </source>
</evidence>
<dbReference type="PRINTS" id="PR00111">
    <property type="entry name" value="ABHYDROLASE"/>
</dbReference>
<comment type="subcellular location">
    <subcellularLocation>
        <location evidence="5">Cytoplasm</location>
    </subcellularLocation>
</comment>
<dbReference type="InterPro" id="IPR050228">
    <property type="entry name" value="Carboxylesterase_BioH"/>
</dbReference>
<sequence>MELMIETSGHGPDVVLLHGWAMNGTVWNAVARELENDFCVHKVDLPGHGGSAFDEATQGDLSLQHMVDAVNAAFPYPVQVVGWSLGGAVAAQWALQQREKVRSLTLVASSPCFMQRDDWQPAMAQKVLEQFAAALQTDWQGTLKRFISLQAMGDASAREVTRELLADLFKHGEPKLAHLAHGLNILRDTDLRGEIGQIDCPVLLQYGDRDTLTPLEAGMWLAKALPDAQFKLHYKAAHAPFLSHFADFVQTQREFLLNNQ</sequence>
<feature type="binding site" evidence="5">
    <location>
        <position position="238"/>
    </location>
    <ligand>
        <name>substrate</name>
    </ligand>
</feature>
<evidence type="ECO:0000256" key="4">
    <source>
        <dbReference type="ARBA" id="ARBA00022801"/>
    </source>
</evidence>
<reference evidence="7 8" key="1">
    <citation type="submission" date="2020-07" db="EMBL/GenBank/DDBJ databases">
        <title>Complete genome sequence of Chitinibacter sp. 2T18.</title>
        <authorList>
            <person name="Bae J.-W."/>
            <person name="Choi J.-W."/>
        </authorList>
    </citation>
    <scope>NUCLEOTIDE SEQUENCE [LARGE SCALE GENOMIC DNA]</scope>
    <source>
        <strain evidence="7 8">2T18</strain>
    </source>
</reference>
<comment type="catalytic activity">
    <reaction evidence="5">
        <text>6-carboxyhexanoyl-[ACP] methyl ester + H2O = 6-carboxyhexanoyl-[ACP] + methanol + H(+)</text>
        <dbReference type="Rhea" id="RHEA:42700"/>
        <dbReference type="Rhea" id="RHEA-COMP:9955"/>
        <dbReference type="Rhea" id="RHEA-COMP:10186"/>
        <dbReference type="ChEBI" id="CHEBI:15377"/>
        <dbReference type="ChEBI" id="CHEBI:15378"/>
        <dbReference type="ChEBI" id="CHEBI:17790"/>
        <dbReference type="ChEBI" id="CHEBI:78846"/>
        <dbReference type="ChEBI" id="CHEBI:82735"/>
        <dbReference type="EC" id="3.1.1.85"/>
    </reaction>
</comment>
<dbReference type="KEGG" id="chiz:HQ393_02190"/>
<organism evidence="7 8">
    <name type="scientific">Chitinibacter bivalviorum</name>
    <dbReference type="NCBI Taxonomy" id="2739434"/>
    <lineage>
        <taxon>Bacteria</taxon>
        <taxon>Pseudomonadati</taxon>
        <taxon>Pseudomonadota</taxon>
        <taxon>Betaproteobacteria</taxon>
        <taxon>Neisseriales</taxon>
        <taxon>Chitinibacteraceae</taxon>
        <taxon>Chitinibacter</taxon>
    </lineage>
</organism>
<dbReference type="PANTHER" id="PTHR43194:SF5">
    <property type="entry name" value="PIMELOYL-[ACYL-CARRIER PROTEIN] METHYL ESTER ESTERASE"/>
    <property type="match status" value="1"/>
</dbReference>
<dbReference type="GO" id="GO:0009102">
    <property type="term" value="P:biotin biosynthetic process"/>
    <property type="evidence" value="ECO:0007669"/>
    <property type="project" value="UniProtKB-UniRule"/>
</dbReference>
<keyword evidence="8" id="KW-1185">Reference proteome</keyword>
<evidence type="ECO:0000256" key="1">
    <source>
        <dbReference type="ARBA" id="ARBA00022487"/>
    </source>
</evidence>
<keyword evidence="3 5" id="KW-0093">Biotin biosynthesis</keyword>
<evidence type="ECO:0000313" key="7">
    <source>
        <dbReference type="EMBL" id="QLG87151.1"/>
    </source>
</evidence>
<keyword evidence="2 5" id="KW-0963">Cytoplasm</keyword>
<name>A0A7H9BGS8_9NEIS</name>
<evidence type="ECO:0000313" key="8">
    <source>
        <dbReference type="Proteomes" id="UP000509597"/>
    </source>
</evidence>
<dbReference type="SUPFAM" id="SSF53474">
    <property type="entry name" value="alpha/beta-Hydrolases"/>
    <property type="match status" value="1"/>
</dbReference>
<dbReference type="RefSeq" id="WP_179357237.1">
    <property type="nucleotide sequence ID" value="NZ_CP058627.1"/>
</dbReference>
<dbReference type="InterPro" id="IPR029058">
    <property type="entry name" value="AB_hydrolase_fold"/>
</dbReference>
<comment type="function">
    <text evidence="5">The physiological role of BioH is to remove the methyl group introduced by BioC when the pimeloyl moiety is complete. It allows to synthesize pimeloyl-ACP via the fatty acid synthetic pathway through the hydrolysis of the ester bonds of pimeloyl-ACP esters.</text>
</comment>
<dbReference type="GO" id="GO:0090499">
    <property type="term" value="F:pimelyl-[acyl-carrier protein] methyl ester esterase activity"/>
    <property type="evidence" value="ECO:0007669"/>
    <property type="project" value="UniProtKB-EC"/>
</dbReference>
<protein>
    <recommendedName>
        <fullName evidence="5">Pimeloyl-[acyl-carrier protein] methyl ester esterase</fullName>
        <ecNumber evidence="5">3.1.1.85</ecNumber>
    </recommendedName>
    <alternativeName>
        <fullName evidence="5">Biotin synthesis protein BioH</fullName>
    </alternativeName>
    <alternativeName>
        <fullName evidence="5">Carboxylesterase BioH</fullName>
    </alternativeName>
</protein>
<dbReference type="Gene3D" id="3.40.50.1820">
    <property type="entry name" value="alpha/beta hydrolase"/>
    <property type="match status" value="1"/>
</dbReference>
<feature type="binding site" evidence="5">
    <location>
        <begin position="84"/>
        <end position="85"/>
    </location>
    <ligand>
        <name>substrate</name>
    </ligand>
</feature>
<keyword evidence="4 5" id="KW-0378">Hydrolase</keyword>
<comment type="subunit">
    <text evidence="5">Monomer.</text>
</comment>
<evidence type="ECO:0000256" key="2">
    <source>
        <dbReference type="ARBA" id="ARBA00022490"/>
    </source>
</evidence>
<dbReference type="InterPro" id="IPR010076">
    <property type="entry name" value="BioH"/>
</dbReference>
<feature type="binding site" evidence="5">
    <location>
        <begin position="146"/>
        <end position="150"/>
    </location>
    <ligand>
        <name>substrate</name>
    </ligand>
</feature>
<feature type="active site" description="Nucleophile" evidence="5">
    <location>
        <position position="84"/>
    </location>
</feature>
<dbReference type="UniPathway" id="UPA00078"/>
<proteinExistence type="inferred from homology"/>
<dbReference type="PANTHER" id="PTHR43194">
    <property type="entry name" value="HYDROLASE ALPHA/BETA FOLD FAMILY"/>
    <property type="match status" value="1"/>
</dbReference>
<gene>
    <name evidence="5 7" type="primary">bioH</name>
    <name evidence="7" type="ORF">HQ393_02190</name>
</gene>
<comment type="pathway">
    <text evidence="5">Cofactor biosynthesis; biotin biosynthesis.</text>
</comment>
<dbReference type="EMBL" id="CP058627">
    <property type="protein sequence ID" value="QLG87151.1"/>
    <property type="molecule type" value="Genomic_DNA"/>
</dbReference>
<dbReference type="HAMAP" id="MF_01260">
    <property type="entry name" value="Carboxylester"/>
    <property type="match status" value="1"/>
</dbReference>
<dbReference type="GO" id="GO:0005737">
    <property type="term" value="C:cytoplasm"/>
    <property type="evidence" value="ECO:0007669"/>
    <property type="project" value="UniProtKB-SubCell"/>
</dbReference>
<keyword evidence="1 5" id="KW-0719">Serine esterase</keyword>